<evidence type="ECO:0008006" key="3">
    <source>
        <dbReference type="Google" id="ProtNLM"/>
    </source>
</evidence>
<dbReference type="PANTHER" id="PTHR48228">
    <property type="entry name" value="SUCCINYL-COA--D-CITRAMALATE COA-TRANSFERASE"/>
    <property type="match status" value="1"/>
</dbReference>
<gene>
    <name evidence="1" type="ORF">AYR66_03135</name>
</gene>
<evidence type="ECO:0000313" key="1">
    <source>
        <dbReference type="EMBL" id="OWW18165.1"/>
    </source>
</evidence>
<organism evidence="1 2">
    <name type="scientific">Noviherbaspirillum denitrificans</name>
    <dbReference type="NCBI Taxonomy" id="1968433"/>
    <lineage>
        <taxon>Bacteria</taxon>
        <taxon>Pseudomonadati</taxon>
        <taxon>Pseudomonadota</taxon>
        <taxon>Betaproteobacteria</taxon>
        <taxon>Burkholderiales</taxon>
        <taxon>Oxalobacteraceae</taxon>
        <taxon>Noviherbaspirillum</taxon>
    </lineage>
</organism>
<dbReference type="SUPFAM" id="SSF89796">
    <property type="entry name" value="CoA-transferase family III (CaiB/BaiF)"/>
    <property type="match status" value="1"/>
</dbReference>
<accession>A0A254T6D8</accession>
<reference evidence="1 2" key="1">
    <citation type="submission" date="2016-02" db="EMBL/GenBank/DDBJ databases">
        <authorList>
            <person name="Wen L."/>
            <person name="He K."/>
            <person name="Yang H."/>
        </authorList>
    </citation>
    <scope>NUCLEOTIDE SEQUENCE [LARGE SCALE GENOMIC DNA]</scope>
    <source>
        <strain evidence="1 2">TSA40</strain>
    </source>
</reference>
<dbReference type="EMBL" id="LSTO01000020">
    <property type="protein sequence ID" value="OWW18165.1"/>
    <property type="molecule type" value="Genomic_DNA"/>
</dbReference>
<protein>
    <recommendedName>
        <fullName evidence="3">CoA transferase</fullName>
    </recommendedName>
</protein>
<comment type="caution">
    <text evidence="1">The sequence shown here is derived from an EMBL/GenBank/DDBJ whole genome shotgun (WGS) entry which is preliminary data.</text>
</comment>
<dbReference type="GO" id="GO:0003824">
    <property type="term" value="F:catalytic activity"/>
    <property type="evidence" value="ECO:0007669"/>
    <property type="project" value="InterPro"/>
</dbReference>
<dbReference type="Gene3D" id="3.30.1540.10">
    <property type="entry name" value="formyl-coa transferase, domain 3"/>
    <property type="match status" value="1"/>
</dbReference>
<evidence type="ECO:0000313" key="2">
    <source>
        <dbReference type="Proteomes" id="UP000197535"/>
    </source>
</evidence>
<dbReference type="Proteomes" id="UP000197535">
    <property type="component" value="Unassembled WGS sequence"/>
</dbReference>
<dbReference type="InterPro" id="IPR003673">
    <property type="entry name" value="CoA-Trfase_fam_III"/>
</dbReference>
<proteinExistence type="predicted"/>
<name>A0A254T6D8_9BURK</name>
<dbReference type="Gene3D" id="3.40.50.10540">
    <property type="entry name" value="Crotonobetainyl-coa:carnitine coa-transferase, domain 1"/>
    <property type="match status" value="1"/>
</dbReference>
<dbReference type="InterPro" id="IPR023606">
    <property type="entry name" value="CoA-Trfase_III_dom_1_sf"/>
</dbReference>
<dbReference type="InterPro" id="IPR044855">
    <property type="entry name" value="CoA-Trfase_III_dom3_sf"/>
</dbReference>
<dbReference type="PANTHER" id="PTHR48228:SF5">
    <property type="entry name" value="ALPHA-METHYLACYL-COA RACEMASE"/>
    <property type="match status" value="1"/>
</dbReference>
<dbReference type="InterPro" id="IPR050509">
    <property type="entry name" value="CoA-transferase_III"/>
</dbReference>
<sequence>MPGGELVTGGSPRYQVYRTSDGRFVAAGPLEDKFWSNFIDAIEAPRELLDDSKDPAGVRAAVAAIIGGKPASHWRARFAGKDVCSVIVASMQEAMQDEHFRARGLFARELESNGRRTTALPVPVSTEFRADAIGATYPKLGEANRDFGFD</sequence>
<keyword evidence="2" id="KW-1185">Reference proteome</keyword>
<dbReference type="Pfam" id="PF02515">
    <property type="entry name" value="CoA_transf_3"/>
    <property type="match status" value="1"/>
</dbReference>
<dbReference type="AlphaFoldDB" id="A0A254T6D8"/>